<sequence length="244" mass="27663">MKREYGWILIVYIAMQLSSLAGVPLLTFIFVKTGSSLQEAQMNALNSWLLVSFFSAFLIILFLLRKEMSLSFKERNKADLPETIGWAIGGIFLALFAQASAASIERMLGIEMGSENTQNILRMIESFPAVIFISSVIGPILEEIVFRKIIFGSLYKRFNFFISGLISSIIFAAAHMEFEHILLYSAIGFTFAFLYIQTKRIIVPIFAHVAMNTLVVLMQSIYREDIEKILRQAEQLQNFIGGFL</sequence>
<evidence type="ECO:0000256" key="1">
    <source>
        <dbReference type="SAM" id="Phobius"/>
    </source>
</evidence>
<name>A0A417YFP3_9BACI</name>
<dbReference type="Proteomes" id="UP000284416">
    <property type="component" value="Unassembled WGS sequence"/>
</dbReference>
<dbReference type="EMBL" id="QWEG01000022">
    <property type="protein sequence ID" value="RHW31513.1"/>
    <property type="molecule type" value="Genomic_DNA"/>
</dbReference>
<keyword evidence="3" id="KW-0378">Hydrolase</keyword>
<proteinExistence type="predicted"/>
<keyword evidence="1" id="KW-0472">Membrane</keyword>
<feature type="transmembrane region" description="Helical" evidence="1">
    <location>
        <begin position="7"/>
        <end position="31"/>
    </location>
</feature>
<accession>A0A417YFP3</accession>
<dbReference type="Pfam" id="PF02517">
    <property type="entry name" value="Rce1-like"/>
    <property type="match status" value="1"/>
</dbReference>
<dbReference type="PANTHER" id="PTHR36435">
    <property type="entry name" value="SLR1288 PROTEIN"/>
    <property type="match status" value="1"/>
</dbReference>
<dbReference type="GO" id="GO:0008237">
    <property type="term" value="F:metallopeptidase activity"/>
    <property type="evidence" value="ECO:0007669"/>
    <property type="project" value="UniProtKB-KW"/>
</dbReference>
<comment type="caution">
    <text evidence="3">The sequence shown here is derived from an EMBL/GenBank/DDBJ whole genome shotgun (WGS) entry which is preliminary data.</text>
</comment>
<feature type="transmembrane region" description="Helical" evidence="1">
    <location>
        <begin position="43"/>
        <end position="64"/>
    </location>
</feature>
<feature type="transmembrane region" description="Helical" evidence="1">
    <location>
        <begin position="124"/>
        <end position="146"/>
    </location>
</feature>
<evidence type="ECO:0000313" key="4">
    <source>
        <dbReference type="Proteomes" id="UP000284416"/>
    </source>
</evidence>
<keyword evidence="4" id="KW-1185">Reference proteome</keyword>
<reference evidence="3 4" key="1">
    <citation type="journal article" date="2017" name="Int. J. Syst. Evol. Microbiol.">
        <title>Bacillus notoginsengisoli sp. nov., a novel bacterium isolated from the rhizosphere of Panax notoginseng.</title>
        <authorList>
            <person name="Zhang M.Y."/>
            <person name="Cheng J."/>
            <person name="Cai Y."/>
            <person name="Zhang T.Y."/>
            <person name="Wu Y.Y."/>
            <person name="Manikprabhu D."/>
            <person name="Li W.J."/>
            <person name="Zhang Y.X."/>
        </authorList>
    </citation>
    <scope>NUCLEOTIDE SEQUENCE [LARGE SCALE GENOMIC DNA]</scope>
    <source>
        <strain evidence="3 4">JCM 30743</strain>
    </source>
</reference>
<dbReference type="InterPro" id="IPR052710">
    <property type="entry name" value="CAAX_protease"/>
</dbReference>
<keyword evidence="3" id="KW-0482">Metalloprotease</keyword>
<feature type="transmembrane region" description="Helical" evidence="1">
    <location>
        <begin position="158"/>
        <end position="175"/>
    </location>
</feature>
<gene>
    <name evidence="3" type="ORF">D1B31_22165</name>
</gene>
<dbReference type="PANTHER" id="PTHR36435:SF6">
    <property type="entry name" value="ABORTIVE INFECTION PROTEIN"/>
    <property type="match status" value="1"/>
</dbReference>
<keyword evidence="1" id="KW-0812">Transmembrane</keyword>
<dbReference type="RefSeq" id="WP_118924596.1">
    <property type="nucleotide sequence ID" value="NZ_QWEG01000022.1"/>
</dbReference>
<dbReference type="GO" id="GO:0004175">
    <property type="term" value="F:endopeptidase activity"/>
    <property type="evidence" value="ECO:0007669"/>
    <property type="project" value="UniProtKB-ARBA"/>
</dbReference>
<feature type="transmembrane region" description="Helical" evidence="1">
    <location>
        <begin position="84"/>
        <end position="104"/>
    </location>
</feature>
<keyword evidence="3" id="KW-0645">Protease</keyword>
<dbReference type="InterPro" id="IPR003675">
    <property type="entry name" value="Rce1/LyrA-like_dom"/>
</dbReference>
<feature type="domain" description="CAAX prenyl protease 2/Lysostaphin resistance protein A-like" evidence="2">
    <location>
        <begin position="127"/>
        <end position="213"/>
    </location>
</feature>
<protein>
    <submittedName>
        <fullName evidence="3">CPBP family intramembrane metalloprotease</fullName>
    </submittedName>
</protein>
<feature type="transmembrane region" description="Helical" evidence="1">
    <location>
        <begin position="181"/>
        <end position="198"/>
    </location>
</feature>
<keyword evidence="1" id="KW-1133">Transmembrane helix</keyword>
<dbReference type="GO" id="GO:0006508">
    <property type="term" value="P:proteolysis"/>
    <property type="evidence" value="ECO:0007669"/>
    <property type="project" value="UniProtKB-KW"/>
</dbReference>
<organism evidence="3 4">
    <name type="scientific">Neobacillus notoginsengisoli</name>
    <dbReference type="NCBI Taxonomy" id="1578198"/>
    <lineage>
        <taxon>Bacteria</taxon>
        <taxon>Bacillati</taxon>
        <taxon>Bacillota</taxon>
        <taxon>Bacilli</taxon>
        <taxon>Bacillales</taxon>
        <taxon>Bacillaceae</taxon>
        <taxon>Neobacillus</taxon>
    </lineage>
</organism>
<evidence type="ECO:0000313" key="3">
    <source>
        <dbReference type="EMBL" id="RHW31513.1"/>
    </source>
</evidence>
<dbReference type="AlphaFoldDB" id="A0A417YFP3"/>
<dbReference type="GO" id="GO:0080120">
    <property type="term" value="P:CAAX-box protein maturation"/>
    <property type="evidence" value="ECO:0007669"/>
    <property type="project" value="UniProtKB-ARBA"/>
</dbReference>
<dbReference type="OrthoDB" id="2194912at2"/>
<evidence type="ECO:0000259" key="2">
    <source>
        <dbReference type="Pfam" id="PF02517"/>
    </source>
</evidence>